<dbReference type="EMBL" id="BAAADJ010000011">
    <property type="protein sequence ID" value="GAA0322255.1"/>
    <property type="molecule type" value="Genomic_DNA"/>
</dbReference>
<proteinExistence type="predicted"/>
<dbReference type="Proteomes" id="UP001500782">
    <property type="component" value="Unassembled WGS sequence"/>
</dbReference>
<keyword evidence="4" id="KW-1185">Reference proteome</keyword>
<organism evidence="3 4">
    <name type="scientific">Bacillus carboniphilus</name>
    <dbReference type="NCBI Taxonomy" id="86663"/>
    <lineage>
        <taxon>Bacteria</taxon>
        <taxon>Bacillati</taxon>
        <taxon>Bacillota</taxon>
        <taxon>Bacilli</taxon>
        <taxon>Bacillales</taxon>
        <taxon>Bacillaceae</taxon>
        <taxon>Bacillus</taxon>
    </lineage>
</organism>
<evidence type="ECO:0000256" key="1">
    <source>
        <dbReference type="SAM" id="Phobius"/>
    </source>
</evidence>
<keyword evidence="1" id="KW-0812">Transmembrane</keyword>
<evidence type="ECO:0000256" key="2">
    <source>
        <dbReference type="SAM" id="SignalP"/>
    </source>
</evidence>
<keyword evidence="1" id="KW-0472">Membrane</keyword>
<feature type="signal peptide" evidence="2">
    <location>
        <begin position="1"/>
        <end position="23"/>
    </location>
</feature>
<evidence type="ECO:0000313" key="4">
    <source>
        <dbReference type="Proteomes" id="UP001500782"/>
    </source>
</evidence>
<protein>
    <submittedName>
        <fullName evidence="3">Uncharacterized protein</fullName>
    </submittedName>
</protein>
<keyword evidence="1" id="KW-1133">Transmembrane helix</keyword>
<keyword evidence="2" id="KW-0732">Signal</keyword>
<reference evidence="4" key="1">
    <citation type="journal article" date="2019" name="Int. J. Syst. Evol. Microbiol.">
        <title>The Global Catalogue of Microorganisms (GCM) 10K type strain sequencing project: providing services to taxonomists for standard genome sequencing and annotation.</title>
        <authorList>
            <consortium name="The Broad Institute Genomics Platform"/>
            <consortium name="The Broad Institute Genome Sequencing Center for Infectious Disease"/>
            <person name="Wu L."/>
            <person name="Ma J."/>
        </authorList>
    </citation>
    <scope>NUCLEOTIDE SEQUENCE [LARGE SCALE GENOMIC DNA]</scope>
    <source>
        <strain evidence="4">JCM 9731</strain>
    </source>
</reference>
<evidence type="ECO:0000313" key="3">
    <source>
        <dbReference type="EMBL" id="GAA0322255.1"/>
    </source>
</evidence>
<sequence length="180" mass="20259">MKKLLSLFITALLTLLLAIPASAAVSVSDDVYDALEKRFDGLFSYYDEGSVAVKDLQSFTTNQLDSEGNVTGEIQVDAMYVEYKEERDRFFYYTGHEIQFYDATNGVFVESSSFELTPDIQAFQDQYKDETGKHFNAGSTVLYMVLLLGTIVVVPVLIILFHNTGRSYITNFYRGATVSK</sequence>
<name>A0ABP3FRP6_9BACI</name>
<comment type="caution">
    <text evidence="3">The sequence shown here is derived from an EMBL/GenBank/DDBJ whole genome shotgun (WGS) entry which is preliminary data.</text>
</comment>
<feature type="chain" id="PRO_5046022035" evidence="2">
    <location>
        <begin position="24"/>
        <end position="180"/>
    </location>
</feature>
<accession>A0ABP3FRP6</accession>
<dbReference type="RefSeq" id="WP_343797063.1">
    <property type="nucleotide sequence ID" value="NZ_BAAADJ010000011.1"/>
</dbReference>
<feature type="transmembrane region" description="Helical" evidence="1">
    <location>
        <begin position="141"/>
        <end position="161"/>
    </location>
</feature>
<gene>
    <name evidence="3" type="ORF">GCM10008967_10920</name>
</gene>